<dbReference type="PRINTS" id="PR01651">
    <property type="entry name" value="SECGEXPORT"/>
</dbReference>
<dbReference type="NCBIfam" id="TIGR00810">
    <property type="entry name" value="secG"/>
    <property type="match status" value="1"/>
</dbReference>
<evidence type="ECO:0000313" key="14">
    <source>
        <dbReference type="Proteomes" id="UP000189966"/>
    </source>
</evidence>
<reference evidence="13 14" key="1">
    <citation type="submission" date="2017-02" db="EMBL/GenBank/DDBJ databases">
        <authorList>
            <person name="Peterson S.W."/>
        </authorList>
    </citation>
    <scope>NUCLEOTIDE SEQUENCE [LARGE SCALE GENOMIC DNA]</scope>
    <source>
        <strain evidence="14">type strain: NCCB 100098</strain>
    </source>
</reference>
<keyword evidence="6 11" id="KW-0812">Transmembrane</keyword>
<evidence type="ECO:0000256" key="10">
    <source>
        <dbReference type="ARBA" id="ARBA00023136"/>
    </source>
</evidence>
<keyword evidence="9 11" id="KW-0811">Translocation</keyword>
<comment type="caution">
    <text evidence="11">Lacks conserved residue(s) required for the propagation of feature annotation.</text>
</comment>
<evidence type="ECO:0000256" key="12">
    <source>
        <dbReference type="SAM" id="MobiDB-lite"/>
    </source>
</evidence>
<dbReference type="GO" id="GO:0009306">
    <property type="term" value="P:protein secretion"/>
    <property type="evidence" value="ECO:0007669"/>
    <property type="project" value="UniProtKB-UniRule"/>
</dbReference>
<evidence type="ECO:0000256" key="3">
    <source>
        <dbReference type="ARBA" id="ARBA00017876"/>
    </source>
</evidence>
<evidence type="ECO:0000256" key="9">
    <source>
        <dbReference type="ARBA" id="ARBA00023010"/>
    </source>
</evidence>
<dbReference type="AlphaFoldDB" id="A0A1T5I394"/>
<dbReference type="Proteomes" id="UP000189966">
    <property type="component" value="Unassembled WGS sequence"/>
</dbReference>
<comment type="similarity">
    <text evidence="2 11">Belongs to the SecG family.</text>
</comment>
<evidence type="ECO:0000256" key="2">
    <source>
        <dbReference type="ARBA" id="ARBA00008445"/>
    </source>
</evidence>
<name>A0A1T5I394_9GAMM</name>
<organism evidence="13 14">
    <name type="scientific">Photobacterium piscicola</name>
    <dbReference type="NCBI Taxonomy" id="1378299"/>
    <lineage>
        <taxon>Bacteria</taxon>
        <taxon>Pseudomonadati</taxon>
        <taxon>Pseudomonadota</taxon>
        <taxon>Gammaproteobacteria</taxon>
        <taxon>Vibrionales</taxon>
        <taxon>Vibrionaceae</taxon>
        <taxon>Photobacterium</taxon>
    </lineage>
</organism>
<keyword evidence="7 11" id="KW-0653">Protein transport</keyword>
<evidence type="ECO:0000256" key="8">
    <source>
        <dbReference type="ARBA" id="ARBA00022989"/>
    </source>
</evidence>
<evidence type="ECO:0000256" key="4">
    <source>
        <dbReference type="ARBA" id="ARBA00022448"/>
    </source>
</evidence>
<keyword evidence="10 11" id="KW-0472">Membrane</keyword>
<proteinExistence type="inferred from homology"/>
<dbReference type="PANTHER" id="PTHR34182">
    <property type="entry name" value="PROTEIN-EXPORT MEMBRANE PROTEIN SECG"/>
    <property type="match status" value="1"/>
</dbReference>
<evidence type="ECO:0000256" key="5">
    <source>
        <dbReference type="ARBA" id="ARBA00022475"/>
    </source>
</evidence>
<evidence type="ECO:0000256" key="1">
    <source>
        <dbReference type="ARBA" id="ARBA00004651"/>
    </source>
</evidence>
<dbReference type="InterPro" id="IPR004692">
    <property type="entry name" value="SecG"/>
</dbReference>
<dbReference type="OrthoDB" id="9813947at2"/>
<protein>
    <recommendedName>
        <fullName evidence="3 11">Protein-export membrane protein SecG</fullName>
    </recommendedName>
</protein>
<accession>A0A1T5I394</accession>
<dbReference type="RefSeq" id="WP_080158454.1">
    <property type="nucleotide sequence ID" value="NZ_CP175534.1"/>
</dbReference>
<evidence type="ECO:0000256" key="6">
    <source>
        <dbReference type="ARBA" id="ARBA00022692"/>
    </source>
</evidence>
<evidence type="ECO:0000256" key="11">
    <source>
        <dbReference type="RuleBase" id="RU365087"/>
    </source>
</evidence>
<comment type="function">
    <text evidence="11">Involved in protein export. Participates in an early event of protein translocation.</text>
</comment>
<comment type="subcellular location">
    <subcellularLocation>
        <location evidence="1 11">Cell membrane</location>
        <topology evidence="1 11">Multi-pass membrane protein</topology>
    </subcellularLocation>
</comment>
<gene>
    <name evidence="13" type="primary">secG</name>
    <name evidence="13" type="ORF">CZ809_03085</name>
</gene>
<keyword evidence="4 11" id="KW-0813">Transport</keyword>
<feature type="compositionally biased region" description="Low complexity" evidence="12">
    <location>
        <begin position="116"/>
        <end position="130"/>
    </location>
</feature>
<keyword evidence="5 11" id="KW-1003">Cell membrane</keyword>
<dbReference type="EMBL" id="FUZI01000006">
    <property type="protein sequence ID" value="SKC33492.1"/>
    <property type="molecule type" value="Genomic_DNA"/>
</dbReference>
<dbReference type="GO" id="GO:0043952">
    <property type="term" value="P:protein transport by the Sec complex"/>
    <property type="evidence" value="ECO:0007669"/>
    <property type="project" value="TreeGrafter"/>
</dbReference>
<feature type="region of interest" description="Disordered" evidence="12">
    <location>
        <begin position="102"/>
        <end position="130"/>
    </location>
</feature>
<evidence type="ECO:0000256" key="7">
    <source>
        <dbReference type="ARBA" id="ARBA00022927"/>
    </source>
</evidence>
<dbReference type="GO" id="GO:0065002">
    <property type="term" value="P:intracellular protein transmembrane transport"/>
    <property type="evidence" value="ECO:0007669"/>
    <property type="project" value="TreeGrafter"/>
</dbReference>
<feature type="transmembrane region" description="Helical" evidence="11">
    <location>
        <begin position="51"/>
        <end position="70"/>
    </location>
</feature>
<keyword evidence="8 11" id="KW-1133">Transmembrane helix</keyword>
<dbReference type="GO" id="GO:0005886">
    <property type="term" value="C:plasma membrane"/>
    <property type="evidence" value="ECO:0007669"/>
    <property type="project" value="UniProtKB-SubCell"/>
</dbReference>
<sequence>MYEILLVIYLVAALGVIGLVMIQQGKGADMGASFGAGASGTLFGSSGSGNFLTRMTTLCAIIFFAISLVLGNISTKKSAETSGWDDLSAPVTTQTVEQPKTAISTDKVVAAEKTTENTAETTPATSEKSQ</sequence>
<dbReference type="PANTHER" id="PTHR34182:SF1">
    <property type="entry name" value="PROTEIN-EXPORT MEMBRANE PROTEIN SECG"/>
    <property type="match status" value="1"/>
</dbReference>
<evidence type="ECO:0000313" key="13">
    <source>
        <dbReference type="EMBL" id="SKC33492.1"/>
    </source>
</evidence>
<dbReference type="Pfam" id="PF03840">
    <property type="entry name" value="SecG"/>
    <property type="match status" value="1"/>
</dbReference>
<dbReference type="GO" id="GO:0015450">
    <property type="term" value="F:protein-transporting ATPase activity"/>
    <property type="evidence" value="ECO:0007669"/>
    <property type="project" value="UniProtKB-UniRule"/>
</dbReference>